<sequence length="167" mass="18048">MRSINKVILIGNLGTDPEIRHTSGGQAVCNFRIATNESWGGRDGQERQERTEWHNIVAWGRLAEICNEYLRKGKQVYLEGRLQTRQWEDKDGVKRYTTEIVAQNMMMLGGPGGGGGGGDYGGGGGGNYASRQPSRESQRVAAPADVPDSGPGGGGGDFFDDDNDLPF</sequence>
<dbReference type="SUPFAM" id="SSF50249">
    <property type="entry name" value="Nucleic acid-binding proteins"/>
    <property type="match status" value="1"/>
</dbReference>
<dbReference type="GO" id="GO:0006260">
    <property type="term" value="P:DNA replication"/>
    <property type="evidence" value="ECO:0007669"/>
    <property type="project" value="InterPro"/>
</dbReference>
<feature type="compositionally biased region" description="Low complexity" evidence="4">
    <location>
        <begin position="140"/>
        <end position="149"/>
    </location>
</feature>
<comment type="caution">
    <text evidence="5">The sequence shown here is derived from an EMBL/GenBank/DDBJ whole genome shotgun (WGS) entry which is preliminary data.</text>
</comment>
<proteinExistence type="inferred from homology"/>
<dbReference type="CDD" id="cd04496">
    <property type="entry name" value="SSB_OBF"/>
    <property type="match status" value="1"/>
</dbReference>
<dbReference type="InterPro" id="IPR012340">
    <property type="entry name" value="NA-bd_OB-fold"/>
</dbReference>
<organism evidence="5 6">
    <name type="scientific">Eiseniibacteriota bacterium</name>
    <dbReference type="NCBI Taxonomy" id="2212470"/>
    <lineage>
        <taxon>Bacteria</taxon>
        <taxon>Candidatus Eiseniibacteriota</taxon>
    </lineage>
</organism>
<dbReference type="Gene3D" id="2.40.50.140">
    <property type="entry name" value="Nucleic acid-binding proteins"/>
    <property type="match status" value="1"/>
</dbReference>
<accession>A0A956NFX0</accession>
<feature type="compositionally biased region" description="Gly residues" evidence="4">
    <location>
        <begin position="116"/>
        <end position="127"/>
    </location>
</feature>
<gene>
    <name evidence="5" type="ORF">KDA27_22880</name>
</gene>
<comment type="caution">
    <text evidence="2">Lacks conserved residue(s) required for the propagation of feature annotation.</text>
</comment>
<evidence type="ECO:0000256" key="4">
    <source>
        <dbReference type="SAM" id="MobiDB-lite"/>
    </source>
</evidence>
<dbReference type="NCBIfam" id="TIGR00621">
    <property type="entry name" value="ssb"/>
    <property type="match status" value="1"/>
</dbReference>
<dbReference type="Proteomes" id="UP000739538">
    <property type="component" value="Unassembled WGS sequence"/>
</dbReference>
<evidence type="ECO:0000256" key="2">
    <source>
        <dbReference type="HAMAP-Rule" id="MF_00984"/>
    </source>
</evidence>
<reference evidence="5" key="1">
    <citation type="submission" date="2020-04" db="EMBL/GenBank/DDBJ databases">
        <authorList>
            <person name="Zhang T."/>
        </authorList>
    </citation>
    <scope>NUCLEOTIDE SEQUENCE</scope>
    <source>
        <strain evidence="5">HKST-UBA02</strain>
    </source>
</reference>
<name>A0A956NFX0_UNCEI</name>
<comment type="subunit">
    <text evidence="2">Homotetramer.</text>
</comment>
<protein>
    <recommendedName>
        <fullName evidence="2 3">Single-stranded DNA-binding protein</fullName>
        <shortName evidence="2">SSB</shortName>
    </recommendedName>
</protein>
<feature type="region of interest" description="Disordered" evidence="4">
    <location>
        <begin position="116"/>
        <end position="167"/>
    </location>
</feature>
<dbReference type="InterPro" id="IPR011344">
    <property type="entry name" value="ssDNA-bd"/>
</dbReference>
<dbReference type="GO" id="GO:0003697">
    <property type="term" value="F:single-stranded DNA binding"/>
    <property type="evidence" value="ECO:0007669"/>
    <property type="project" value="UniProtKB-UniRule"/>
</dbReference>
<dbReference type="PROSITE" id="PS50935">
    <property type="entry name" value="SSB"/>
    <property type="match status" value="1"/>
</dbReference>
<evidence type="ECO:0000313" key="6">
    <source>
        <dbReference type="Proteomes" id="UP000739538"/>
    </source>
</evidence>
<dbReference type="EMBL" id="JAGQHS010000196">
    <property type="protein sequence ID" value="MCA9758657.1"/>
    <property type="molecule type" value="Genomic_DNA"/>
</dbReference>
<evidence type="ECO:0000313" key="5">
    <source>
        <dbReference type="EMBL" id="MCA9758657.1"/>
    </source>
</evidence>
<keyword evidence="1 2" id="KW-0238">DNA-binding</keyword>
<evidence type="ECO:0000256" key="3">
    <source>
        <dbReference type="RuleBase" id="RU000524"/>
    </source>
</evidence>
<dbReference type="HAMAP" id="MF_00984">
    <property type="entry name" value="SSB"/>
    <property type="match status" value="1"/>
</dbReference>
<dbReference type="PANTHER" id="PTHR10302">
    <property type="entry name" value="SINGLE-STRANDED DNA-BINDING PROTEIN"/>
    <property type="match status" value="1"/>
</dbReference>
<dbReference type="GO" id="GO:0009295">
    <property type="term" value="C:nucleoid"/>
    <property type="evidence" value="ECO:0007669"/>
    <property type="project" value="TreeGrafter"/>
</dbReference>
<dbReference type="Pfam" id="PF00436">
    <property type="entry name" value="SSB"/>
    <property type="match status" value="1"/>
</dbReference>
<dbReference type="InterPro" id="IPR000424">
    <property type="entry name" value="Primosome_PriB/ssb"/>
</dbReference>
<reference evidence="5" key="2">
    <citation type="journal article" date="2021" name="Microbiome">
        <title>Successional dynamics and alternative stable states in a saline activated sludge microbial community over 9 years.</title>
        <authorList>
            <person name="Wang Y."/>
            <person name="Ye J."/>
            <person name="Ju F."/>
            <person name="Liu L."/>
            <person name="Boyd J.A."/>
            <person name="Deng Y."/>
            <person name="Parks D.H."/>
            <person name="Jiang X."/>
            <person name="Yin X."/>
            <person name="Woodcroft B.J."/>
            <person name="Tyson G.W."/>
            <person name="Hugenholtz P."/>
            <person name="Polz M.F."/>
            <person name="Zhang T."/>
        </authorList>
    </citation>
    <scope>NUCLEOTIDE SEQUENCE</scope>
    <source>
        <strain evidence="5">HKST-UBA02</strain>
    </source>
</reference>
<feature type="compositionally biased region" description="Acidic residues" evidence="4">
    <location>
        <begin position="158"/>
        <end position="167"/>
    </location>
</feature>
<evidence type="ECO:0000256" key="1">
    <source>
        <dbReference type="ARBA" id="ARBA00023125"/>
    </source>
</evidence>
<dbReference type="PANTHER" id="PTHR10302:SF27">
    <property type="entry name" value="SINGLE-STRANDED DNA-BINDING PROTEIN"/>
    <property type="match status" value="1"/>
</dbReference>
<dbReference type="AlphaFoldDB" id="A0A956NFX0"/>